<dbReference type="WBParaSite" id="TCLT_0000506001-mRNA-1">
    <property type="protein sequence ID" value="TCLT_0000506001-mRNA-1"/>
    <property type="gene ID" value="TCLT_0000506001"/>
</dbReference>
<dbReference type="Pfam" id="PF26431">
    <property type="entry name" value="DUF8117"/>
    <property type="match status" value="1"/>
</dbReference>
<feature type="domain" description="DUF8117" evidence="1">
    <location>
        <begin position="43"/>
        <end position="172"/>
    </location>
</feature>
<evidence type="ECO:0000313" key="2">
    <source>
        <dbReference type="EMBL" id="VDN02252.1"/>
    </source>
</evidence>
<sequence>MLLPISMEDFELFPKTKSLVLPDQLVAEFLPDVFQQMHTELSKIWWSRLVIAARGYVVNYIQDDDEKLFFADDAFIIIHRNLVESTVQSVIQQFLADLELVVNYPDVVPILNDLNNNESSIRNPFQDPKSCDYFTRIYGEPNSATYRIASAQIIVHKIFMHIFTTLQQRWKSSARNRKGIRFQEDPEWQPDDRVVLFQHFFKGNRTWVMTDFDRHIINIWRPNGSVVIFGDRFIKDKQQFGFSLCAYCGMLEQHIGQFAYHKQQRFCSQKCLQAALTSDCGINQF</sequence>
<dbReference type="EMBL" id="UYYF01004318">
    <property type="protein sequence ID" value="VDN02252.1"/>
    <property type="molecule type" value="Genomic_DNA"/>
</dbReference>
<reference evidence="4" key="1">
    <citation type="submission" date="2017-02" db="UniProtKB">
        <authorList>
            <consortium name="WormBaseParasite"/>
        </authorList>
    </citation>
    <scope>IDENTIFICATION</scope>
</reference>
<keyword evidence="3" id="KW-1185">Reference proteome</keyword>
<organism evidence="4">
    <name type="scientific">Thelazia callipaeda</name>
    <name type="common">Oriental eyeworm</name>
    <name type="synonym">Parasitic nematode</name>
    <dbReference type="NCBI Taxonomy" id="103827"/>
    <lineage>
        <taxon>Eukaryota</taxon>
        <taxon>Metazoa</taxon>
        <taxon>Ecdysozoa</taxon>
        <taxon>Nematoda</taxon>
        <taxon>Chromadorea</taxon>
        <taxon>Rhabditida</taxon>
        <taxon>Spirurina</taxon>
        <taxon>Spiruromorpha</taxon>
        <taxon>Thelazioidea</taxon>
        <taxon>Thelaziidae</taxon>
        <taxon>Thelazia</taxon>
    </lineage>
</organism>
<accession>A0A0N5CXD9</accession>
<dbReference type="OMA" id="RYILQQW"/>
<dbReference type="InterPro" id="IPR058430">
    <property type="entry name" value="DUF8117"/>
</dbReference>
<dbReference type="AlphaFoldDB" id="A0A0N5CXD9"/>
<evidence type="ECO:0000313" key="3">
    <source>
        <dbReference type="Proteomes" id="UP000276776"/>
    </source>
</evidence>
<dbReference type="Proteomes" id="UP000276776">
    <property type="component" value="Unassembled WGS sequence"/>
</dbReference>
<evidence type="ECO:0000259" key="1">
    <source>
        <dbReference type="Pfam" id="PF26431"/>
    </source>
</evidence>
<name>A0A0N5CXD9_THECL</name>
<evidence type="ECO:0000313" key="4">
    <source>
        <dbReference type="WBParaSite" id="TCLT_0000506001-mRNA-1"/>
    </source>
</evidence>
<dbReference type="OrthoDB" id="5804999at2759"/>
<protein>
    <submittedName>
        <fullName evidence="4">SET domain-containing protein</fullName>
    </submittedName>
</protein>
<gene>
    <name evidence="2" type="ORF">TCLT_LOCUS5049</name>
</gene>
<proteinExistence type="predicted"/>
<reference evidence="2 3" key="2">
    <citation type="submission" date="2018-11" db="EMBL/GenBank/DDBJ databases">
        <authorList>
            <consortium name="Pathogen Informatics"/>
        </authorList>
    </citation>
    <scope>NUCLEOTIDE SEQUENCE [LARGE SCALE GENOMIC DNA]</scope>
</reference>